<evidence type="ECO:0000313" key="2">
    <source>
        <dbReference type="Proteomes" id="UP000009138"/>
    </source>
</evidence>
<dbReference type="Proteomes" id="UP000009138">
    <property type="component" value="Unassembled WGS sequence"/>
</dbReference>
<name>I1C4B2_RHIO9</name>
<gene>
    <name evidence="1" type="ORF">RO3G_07997</name>
</gene>
<accession>I1C4B2</accession>
<organism evidence="1 2">
    <name type="scientific">Rhizopus delemar (strain RA 99-880 / ATCC MYA-4621 / FGSC 9543 / NRRL 43880)</name>
    <name type="common">Mucormycosis agent</name>
    <name type="synonym">Rhizopus arrhizus var. delemar</name>
    <dbReference type="NCBI Taxonomy" id="246409"/>
    <lineage>
        <taxon>Eukaryota</taxon>
        <taxon>Fungi</taxon>
        <taxon>Fungi incertae sedis</taxon>
        <taxon>Mucoromycota</taxon>
        <taxon>Mucoromycotina</taxon>
        <taxon>Mucoromycetes</taxon>
        <taxon>Mucorales</taxon>
        <taxon>Mucorineae</taxon>
        <taxon>Rhizopodaceae</taxon>
        <taxon>Rhizopus</taxon>
    </lineage>
</organism>
<protein>
    <submittedName>
        <fullName evidence="1">Uncharacterized protein</fullName>
    </submittedName>
</protein>
<reference evidence="1 2" key="1">
    <citation type="journal article" date="2009" name="PLoS Genet.">
        <title>Genomic analysis of the basal lineage fungus Rhizopus oryzae reveals a whole-genome duplication.</title>
        <authorList>
            <person name="Ma L.-J."/>
            <person name="Ibrahim A.S."/>
            <person name="Skory C."/>
            <person name="Grabherr M.G."/>
            <person name="Burger G."/>
            <person name="Butler M."/>
            <person name="Elias M."/>
            <person name="Idnurm A."/>
            <person name="Lang B.F."/>
            <person name="Sone T."/>
            <person name="Abe A."/>
            <person name="Calvo S.E."/>
            <person name="Corrochano L.M."/>
            <person name="Engels R."/>
            <person name="Fu J."/>
            <person name="Hansberg W."/>
            <person name="Kim J.-M."/>
            <person name="Kodira C.D."/>
            <person name="Koehrsen M.J."/>
            <person name="Liu B."/>
            <person name="Miranda-Saavedra D."/>
            <person name="O'Leary S."/>
            <person name="Ortiz-Castellanos L."/>
            <person name="Poulter R."/>
            <person name="Rodriguez-Romero J."/>
            <person name="Ruiz-Herrera J."/>
            <person name="Shen Y.-Q."/>
            <person name="Zeng Q."/>
            <person name="Galagan J."/>
            <person name="Birren B.W."/>
            <person name="Cuomo C.A."/>
            <person name="Wickes B.L."/>
        </authorList>
    </citation>
    <scope>NUCLEOTIDE SEQUENCE [LARGE SCALE GENOMIC DNA]</scope>
    <source>
        <strain evidence="2">RA 99-880 / ATCC MYA-4621 / FGSC 9543 / NRRL 43880</strain>
    </source>
</reference>
<dbReference type="VEuPathDB" id="FungiDB:RO3G_07997"/>
<dbReference type="EMBL" id="CH476737">
    <property type="protein sequence ID" value="EIE83292.1"/>
    <property type="molecule type" value="Genomic_DNA"/>
</dbReference>
<dbReference type="GeneID" id="93614968"/>
<dbReference type="AlphaFoldDB" id="I1C4B2"/>
<dbReference type="InParanoid" id="I1C4B2"/>
<dbReference type="RefSeq" id="XP_067518688.1">
    <property type="nucleotide sequence ID" value="XM_067662587.1"/>
</dbReference>
<sequence>MQLLPFHLHQLANLTKNAIFDFSNEGDTSQVALLDDWEDLKTKYRQEYDVPSISAPIKDAVNGVFIKVFINY</sequence>
<evidence type="ECO:0000313" key="1">
    <source>
        <dbReference type="EMBL" id="EIE83292.1"/>
    </source>
</evidence>
<keyword evidence="2" id="KW-1185">Reference proteome</keyword>
<proteinExistence type="predicted"/>